<dbReference type="InterPro" id="IPR053897">
    <property type="entry name" value="Oaf_C"/>
</dbReference>
<evidence type="ECO:0000313" key="5">
    <source>
        <dbReference type="Proteomes" id="UP000814243"/>
    </source>
</evidence>
<proteinExistence type="inferred from homology"/>
<dbReference type="Pfam" id="PF14941">
    <property type="entry name" value="OAF_N"/>
    <property type="match status" value="1"/>
</dbReference>
<dbReference type="InterPro" id="IPR026315">
    <property type="entry name" value="Oaf"/>
</dbReference>
<dbReference type="PANTHER" id="PTHR13423:SF2">
    <property type="entry name" value="OUT AT FIRST PROTEIN HOMOLOG"/>
    <property type="match status" value="1"/>
</dbReference>
<dbReference type="EMBL" id="JACEFF010000201">
    <property type="protein sequence ID" value="KAH9642096.1"/>
    <property type="molecule type" value="Genomic_DNA"/>
</dbReference>
<comment type="caution">
    <text evidence="4">The sequence shown here is derived from an EMBL/GenBank/DDBJ whole genome shotgun (WGS) entry which is preliminary data.</text>
</comment>
<feature type="domain" description="Out at first C-terminal" evidence="3">
    <location>
        <begin position="122"/>
        <end position="185"/>
    </location>
</feature>
<evidence type="ECO:0000256" key="1">
    <source>
        <dbReference type="ARBA" id="ARBA00005786"/>
    </source>
</evidence>
<dbReference type="Proteomes" id="UP000814243">
    <property type="component" value="Unassembled WGS sequence"/>
</dbReference>
<dbReference type="Pfam" id="PF22873">
    <property type="entry name" value="OAF_C"/>
    <property type="match status" value="1"/>
</dbReference>
<dbReference type="PANTHER" id="PTHR13423">
    <property type="entry name" value="OUT AT FIRST"/>
    <property type="match status" value="1"/>
</dbReference>
<evidence type="ECO:0008006" key="6">
    <source>
        <dbReference type="Google" id="ProtNLM"/>
    </source>
</evidence>
<evidence type="ECO:0000313" key="4">
    <source>
        <dbReference type="EMBL" id="KAH9642096.1"/>
    </source>
</evidence>
<accession>A0A922MT28</accession>
<gene>
    <name evidence="4" type="ORF">HF086_007216</name>
</gene>
<evidence type="ECO:0000259" key="2">
    <source>
        <dbReference type="Pfam" id="PF14941"/>
    </source>
</evidence>
<dbReference type="InterPro" id="IPR053894">
    <property type="entry name" value="OAF_N"/>
</dbReference>
<comment type="similarity">
    <text evidence="1">Belongs to the OAF family.</text>
</comment>
<organism evidence="4 5">
    <name type="scientific">Spodoptera exigua</name>
    <name type="common">Beet armyworm</name>
    <name type="synonym">Noctua fulgens</name>
    <dbReference type="NCBI Taxonomy" id="7107"/>
    <lineage>
        <taxon>Eukaryota</taxon>
        <taxon>Metazoa</taxon>
        <taxon>Ecdysozoa</taxon>
        <taxon>Arthropoda</taxon>
        <taxon>Hexapoda</taxon>
        <taxon>Insecta</taxon>
        <taxon>Pterygota</taxon>
        <taxon>Neoptera</taxon>
        <taxon>Endopterygota</taxon>
        <taxon>Lepidoptera</taxon>
        <taxon>Glossata</taxon>
        <taxon>Ditrysia</taxon>
        <taxon>Noctuoidea</taxon>
        <taxon>Noctuidae</taxon>
        <taxon>Amphipyrinae</taxon>
        <taxon>Spodoptera</taxon>
    </lineage>
</organism>
<reference evidence="4" key="1">
    <citation type="journal article" date="2021" name="G3 (Bethesda)">
        <title>Genome and transcriptome analysis of the beet armyworm Spodoptera exigua reveals targets for pest control. .</title>
        <authorList>
            <person name="Simon S."/>
            <person name="Breeschoten T."/>
            <person name="Jansen H.J."/>
            <person name="Dirks R.P."/>
            <person name="Schranz M.E."/>
            <person name="Ros V.I.D."/>
        </authorList>
    </citation>
    <scope>NUCLEOTIDE SEQUENCE</scope>
    <source>
        <strain evidence="4">TB_SE_WUR_2020</strain>
    </source>
</reference>
<protein>
    <recommendedName>
        <fullName evidence="6">Out at first protein</fullName>
    </recommendedName>
</protein>
<sequence>MDVVQGGDVMQENITANVSEDTITLEFMRLDGVFVSQLVDFTNEVEAMKLIIPGEEELGQTGHQTLCFLTHAAQADFIAPDAMAKLRQVWLDQSSYATVVTPFPPHALSSDTTDGKLAVGACVTETDRTKECICHMEVCVNWYPCGLKYCKGKPQGGLSYRCGIKTCHRCYRYHFYVKQRDTCLSYT</sequence>
<name>A0A922MT28_SPOEX</name>
<evidence type="ECO:0000259" key="3">
    <source>
        <dbReference type="Pfam" id="PF22873"/>
    </source>
</evidence>
<feature type="domain" description="Out at first protein BRICHOS-like" evidence="2">
    <location>
        <begin position="5"/>
        <end position="88"/>
    </location>
</feature>
<dbReference type="AlphaFoldDB" id="A0A922MT28"/>